<feature type="transmembrane region" description="Helical" evidence="1">
    <location>
        <begin position="20"/>
        <end position="40"/>
    </location>
</feature>
<reference evidence="2 3" key="1">
    <citation type="submission" date="2020-12" db="EMBL/GenBank/DDBJ databases">
        <authorList>
            <person name="Shan Y."/>
        </authorList>
    </citation>
    <scope>NUCLEOTIDE SEQUENCE [LARGE SCALE GENOMIC DNA]</scope>
    <source>
        <strain evidence="3">csc3.9</strain>
    </source>
</reference>
<dbReference type="RefSeq" id="WP_198570961.1">
    <property type="nucleotide sequence ID" value="NZ_CP066167.1"/>
</dbReference>
<name>A0A7T4URF7_9GAMM</name>
<accession>A0A7T4URF7</accession>
<dbReference type="Proteomes" id="UP000596063">
    <property type="component" value="Chromosome"/>
</dbReference>
<dbReference type="KEGG" id="snan:I6N98_06405"/>
<evidence type="ECO:0000256" key="1">
    <source>
        <dbReference type="SAM" id="Phobius"/>
    </source>
</evidence>
<sequence length="60" mass="6302">MAFSELIVLIDFQGEGEWSSLLALGLIALLALIAVSYCSVRAAGLVVLPYSAEPSASMPF</sequence>
<proteinExistence type="predicted"/>
<keyword evidence="3" id="KW-1185">Reference proteome</keyword>
<evidence type="ECO:0000313" key="3">
    <source>
        <dbReference type="Proteomes" id="UP000596063"/>
    </source>
</evidence>
<keyword evidence="1" id="KW-1133">Transmembrane helix</keyword>
<keyword evidence="1" id="KW-0812">Transmembrane</keyword>
<organism evidence="2 3">
    <name type="scientific">Spongiibacter nanhainus</name>
    <dbReference type="NCBI Taxonomy" id="2794344"/>
    <lineage>
        <taxon>Bacteria</taxon>
        <taxon>Pseudomonadati</taxon>
        <taxon>Pseudomonadota</taxon>
        <taxon>Gammaproteobacteria</taxon>
        <taxon>Cellvibrionales</taxon>
        <taxon>Spongiibacteraceae</taxon>
        <taxon>Spongiibacter</taxon>
    </lineage>
</organism>
<evidence type="ECO:0000313" key="2">
    <source>
        <dbReference type="EMBL" id="QQD19477.1"/>
    </source>
</evidence>
<keyword evidence="1" id="KW-0472">Membrane</keyword>
<dbReference type="EMBL" id="CP066167">
    <property type="protein sequence ID" value="QQD19477.1"/>
    <property type="molecule type" value="Genomic_DNA"/>
</dbReference>
<gene>
    <name evidence="2" type="ORF">I6N98_06405</name>
</gene>
<dbReference type="AlphaFoldDB" id="A0A7T4URF7"/>
<protein>
    <submittedName>
        <fullName evidence="2">Uncharacterized protein</fullName>
    </submittedName>
</protein>